<keyword evidence="2" id="KW-1185">Reference proteome</keyword>
<dbReference type="Proteomes" id="UP000805193">
    <property type="component" value="Unassembled WGS sequence"/>
</dbReference>
<proteinExistence type="predicted"/>
<name>A0AC60QFE6_IXOPE</name>
<gene>
    <name evidence="1" type="ORF">HPB47_020475</name>
</gene>
<evidence type="ECO:0000313" key="1">
    <source>
        <dbReference type="EMBL" id="KAG0432825.1"/>
    </source>
</evidence>
<evidence type="ECO:0000313" key="2">
    <source>
        <dbReference type="Proteomes" id="UP000805193"/>
    </source>
</evidence>
<comment type="caution">
    <text evidence="1">The sequence shown here is derived from an EMBL/GenBank/DDBJ whole genome shotgun (WGS) entry which is preliminary data.</text>
</comment>
<reference evidence="1 2" key="1">
    <citation type="journal article" date="2020" name="Cell">
        <title>Large-Scale Comparative Analyses of Tick Genomes Elucidate Their Genetic Diversity and Vector Capacities.</title>
        <authorList>
            <consortium name="Tick Genome and Microbiome Consortium (TIGMIC)"/>
            <person name="Jia N."/>
            <person name="Wang J."/>
            <person name="Shi W."/>
            <person name="Du L."/>
            <person name="Sun Y."/>
            <person name="Zhan W."/>
            <person name="Jiang J.F."/>
            <person name="Wang Q."/>
            <person name="Zhang B."/>
            <person name="Ji P."/>
            <person name="Bell-Sakyi L."/>
            <person name="Cui X.M."/>
            <person name="Yuan T.T."/>
            <person name="Jiang B.G."/>
            <person name="Yang W.F."/>
            <person name="Lam T.T."/>
            <person name="Chang Q.C."/>
            <person name="Ding S.J."/>
            <person name="Wang X.J."/>
            <person name="Zhu J.G."/>
            <person name="Ruan X.D."/>
            <person name="Zhao L."/>
            <person name="Wei J.T."/>
            <person name="Ye R.Z."/>
            <person name="Que T.C."/>
            <person name="Du C.H."/>
            <person name="Zhou Y.H."/>
            <person name="Cheng J.X."/>
            <person name="Dai P.F."/>
            <person name="Guo W.B."/>
            <person name="Han X.H."/>
            <person name="Huang E.J."/>
            <person name="Li L.F."/>
            <person name="Wei W."/>
            <person name="Gao Y.C."/>
            <person name="Liu J.Z."/>
            <person name="Shao H.Z."/>
            <person name="Wang X."/>
            <person name="Wang C.C."/>
            <person name="Yang T.C."/>
            <person name="Huo Q.B."/>
            <person name="Li W."/>
            <person name="Chen H.Y."/>
            <person name="Chen S.E."/>
            <person name="Zhou L.G."/>
            <person name="Ni X.B."/>
            <person name="Tian J.H."/>
            <person name="Sheng Y."/>
            <person name="Liu T."/>
            <person name="Pan Y.S."/>
            <person name="Xia L.Y."/>
            <person name="Li J."/>
            <person name="Zhao F."/>
            <person name="Cao W.C."/>
        </authorList>
    </citation>
    <scope>NUCLEOTIDE SEQUENCE [LARGE SCALE GENOMIC DNA]</scope>
    <source>
        <strain evidence="1">Iper-2018</strain>
    </source>
</reference>
<protein>
    <submittedName>
        <fullName evidence="1">Uncharacterized protein</fullName>
    </submittedName>
</protein>
<organism evidence="1 2">
    <name type="scientific">Ixodes persulcatus</name>
    <name type="common">Taiga tick</name>
    <dbReference type="NCBI Taxonomy" id="34615"/>
    <lineage>
        <taxon>Eukaryota</taxon>
        <taxon>Metazoa</taxon>
        <taxon>Ecdysozoa</taxon>
        <taxon>Arthropoda</taxon>
        <taxon>Chelicerata</taxon>
        <taxon>Arachnida</taxon>
        <taxon>Acari</taxon>
        <taxon>Parasitiformes</taxon>
        <taxon>Ixodida</taxon>
        <taxon>Ixodoidea</taxon>
        <taxon>Ixodidae</taxon>
        <taxon>Ixodinae</taxon>
        <taxon>Ixodes</taxon>
    </lineage>
</organism>
<sequence length="148" mass="16767">HSTPAEQFLGATARFRREFVENPFGVTCAVCDRLWFAGDVSTIGGVSDEKRETDPCALRQCIESADVYKEPACRTCLDSLLKGVVPRFATVNGYKYPPVPEHLPILNMVEERLVAPRLPFMSLRRLTWYNKDNRGEYGCHITNYPITP</sequence>
<dbReference type="EMBL" id="JABSTQ010009113">
    <property type="protein sequence ID" value="KAG0432825.1"/>
    <property type="molecule type" value="Genomic_DNA"/>
</dbReference>
<feature type="non-terminal residue" evidence="1">
    <location>
        <position position="1"/>
    </location>
</feature>
<accession>A0AC60QFE6</accession>